<dbReference type="OrthoDB" id="380041at2759"/>
<accession>K6USG0</accession>
<protein>
    <submittedName>
        <fullName evidence="1">Uncharacterized protein</fullName>
    </submittedName>
</protein>
<dbReference type="eggNOG" id="ENOG502QXZ9">
    <property type="taxonomic scope" value="Eukaryota"/>
</dbReference>
<keyword evidence="2" id="KW-1185">Reference proteome</keyword>
<gene>
    <name evidence="1" type="ORF">PCYB_083000</name>
</gene>
<dbReference type="VEuPathDB" id="PlasmoDB:PCYB_083000"/>
<dbReference type="RefSeq" id="XP_004222086.1">
    <property type="nucleotide sequence ID" value="XM_004222038.1"/>
</dbReference>
<evidence type="ECO:0000313" key="2">
    <source>
        <dbReference type="Proteomes" id="UP000006319"/>
    </source>
</evidence>
<dbReference type="GeneID" id="14692489"/>
<name>K6USG0_PLACD</name>
<sequence>MILAERKKELEIGTYQKEVHEELQAAYEQDKFAKYANEEKFDTFICEGNKNSAGGIAVVEESHVKCWRDEKKNCGVVYRSMDAVMSFKKFAGKEINLQREDSDDEESILGMEKLKRLMVKGRSKNRRDSDGDGDGDSLWVRKTITRKIDMRNRENASSSDDDMTELFLSFVQLRDNFGELANLVGISDLRLGNKKSHLDGHIKGCVTSGGKGQKECGKTNGYILPNFELNEREDDTVHHDKYVSFRQRNIYRMLQELQAKVEKYEWVLTEGCSHVKGSEDQGQSVGQTLLSIAMFLNLCMNDNMGKRILNYIYLQRIEIKKCKEYLVSLNKGRSLDLFCSHVESVTKGVPREEDPAIFVDKLFRIDLTEHNEQVLTLYKRLLQSELGVDAMLREMETVNGTLGRICQNWEGGLGKKRRE</sequence>
<dbReference type="Proteomes" id="UP000006319">
    <property type="component" value="Chromosome 8"/>
</dbReference>
<dbReference type="OMA" id="LMLREME"/>
<reference evidence="1 2" key="1">
    <citation type="journal article" date="2012" name="Nat. Genet.">
        <title>Plasmodium cynomolgi genome sequences provide insight into Plasmodium vivax and the monkey malaria clade.</title>
        <authorList>
            <person name="Tachibana S."/>
            <person name="Sullivan S.A."/>
            <person name="Kawai S."/>
            <person name="Nakamura S."/>
            <person name="Kim H.R."/>
            <person name="Goto N."/>
            <person name="Arisue N."/>
            <person name="Palacpac N.M.Q."/>
            <person name="Honma H."/>
            <person name="Yagi M."/>
            <person name="Tougan T."/>
            <person name="Katakai Y."/>
            <person name="Kaneko O."/>
            <person name="Mita T."/>
            <person name="Kita K."/>
            <person name="Yasutomi Y."/>
            <person name="Sutton P.L."/>
            <person name="Shakhbatyan R."/>
            <person name="Horii T."/>
            <person name="Yasunaga T."/>
            <person name="Barnwell J.W."/>
            <person name="Escalante A.A."/>
            <person name="Carlton J.M."/>
            <person name="Tanabe K."/>
        </authorList>
    </citation>
    <scope>NUCLEOTIDE SEQUENCE [LARGE SCALE GENOMIC DNA]</scope>
    <source>
        <strain evidence="1 2">B</strain>
    </source>
</reference>
<dbReference type="PhylomeDB" id="K6USG0"/>
<dbReference type="AlphaFoldDB" id="K6USG0"/>
<dbReference type="EMBL" id="DF157100">
    <property type="protein sequence ID" value="GAB66139.1"/>
    <property type="molecule type" value="Genomic_DNA"/>
</dbReference>
<evidence type="ECO:0000313" key="1">
    <source>
        <dbReference type="EMBL" id="GAB66139.1"/>
    </source>
</evidence>
<dbReference type="KEGG" id="pcy:PCYB_083000"/>
<organism evidence="1 2">
    <name type="scientific">Plasmodium cynomolgi (strain B)</name>
    <dbReference type="NCBI Taxonomy" id="1120755"/>
    <lineage>
        <taxon>Eukaryota</taxon>
        <taxon>Sar</taxon>
        <taxon>Alveolata</taxon>
        <taxon>Apicomplexa</taxon>
        <taxon>Aconoidasida</taxon>
        <taxon>Haemosporida</taxon>
        <taxon>Plasmodiidae</taxon>
        <taxon>Plasmodium</taxon>
        <taxon>Plasmodium (Plasmodium)</taxon>
    </lineage>
</organism>
<proteinExistence type="predicted"/>